<feature type="compositionally biased region" description="Basic residues" evidence="1">
    <location>
        <begin position="58"/>
        <end position="70"/>
    </location>
</feature>
<keyword evidence="3" id="KW-1185">Reference proteome</keyword>
<accession>A0A0F8A2T9</accession>
<feature type="region of interest" description="Disordered" evidence="1">
    <location>
        <begin position="30"/>
        <end position="117"/>
    </location>
</feature>
<gene>
    <name evidence="2" type="ORF">HIM_09913</name>
</gene>
<evidence type="ECO:0000313" key="2">
    <source>
        <dbReference type="EMBL" id="KJZ70689.1"/>
    </source>
</evidence>
<sequence length="202" mass="22957">MYCSGIVAMLVNQALRDFHRPRRHRLAVARHRSLAEQSPQSFNPTASPRAIVSPALPRARRQRQGQKHLPKGQPSDSNPRSRAMLKIWGWSSSPSTSSPQRDVGPAHKSTSLAPVPRAHQWQVVNGCRTRWTRERRKKDCAPNSHSLSIQGVEPEKLPTQRSSFGRRIRPTWKVVDANRTRAMLESVNSRLPRLGRRPAEHE</sequence>
<dbReference type="EMBL" id="KQ030611">
    <property type="protein sequence ID" value="KJZ70689.1"/>
    <property type="molecule type" value="Genomic_DNA"/>
</dbReference>
<evidence type="ECO:0000256" key="1">
    <source>
        <dbReference type="SAM" id="MobiDB-lite"/>
    </source>
</evidence>
<feature type="compositionally biased region" description="Polar residues" evidence="1">
    <location>
        <begin position="35"/>
        <end position="46"/>
    </location>
</feature>
<evidence type="ECO:0000313" key="3">
    <source>
        <dbReference type="Proteomes" id="UP000054481"/>
    </source>
</evidence>
<dbReference type="AlphaFoldDB" id="A0A0F8A2T9"/>
<organism evidence="2 3">
    <name type="scientific">Hirsutella minnesotensis 3608</name>
    <dbReference type="NCBI Taxonomy" id="1043627"/>
    <lineage>
        <taxon>Eukaryota</taxon>
        <taxon>Fungi</taxon>
        <taxon>Dikarya</taxon>
        <taxon>Ascomycota</taxon>
        <taxon>Pezizomycotina</taxon>
        <taxon>Sordariomycetes</taxon>
        <taxon>Hypocreomycetidae</taxon>
        <taxon>Hypocreales</taxon>
        <taxon>Ophiocordycipitaceae</taxon>
        <taxon>Hirsutella</taxon>
    </lineage>
</organism>
<reference evidence="2 3" key="1">
    <citation type="journal article" date="2014" name="Genome Biol. Evol.">
        <title>Comparative genomics and transcriptomics analyses reveal divergent lifestyle features of nematode endoparasitic fungus Hirsutella minnesotensis.</title>
        <authorList>
            <person name="Lai Y."/>
            <person name="Liu K."/>
            <person name="Zhang X."/>
            <person name="Zhang X."/>
            <person name="Li K."/>
            <person name="Wang N."/>
            <person name="Shu C."/>
            <person name="Wu Y."/>
            <person name="Wang C."/>
            <person name="Bushley K.E."/>
            <person name="Xiang M."/>
            <person name="Liu X."/>
        </authorList>
    </citation>
    <scope>NUCLEOTIDE SEQUENCE [LARGE SCALE GENOMIC DNA]</scope>
    <source>
        <strain evidence="2 3">3608</strain>
    </source>
</reference>
<proteinExistence type="predicted"/>
<protein>
    <submittedName>
        <fullName evidence="2">Uncharacterized protein</fullName>
    </submittedName>
</protein>
<dbReference type="Proteomes" id="UP000054481">
    <property type="component" value="Unassembled WGS sequence"/>
</dbReference>
<name>A0A0F8A2T9_9HYPO</name>